<dbReference type="InterPro" id="IPR000305">
    <property type="entry name" value="GIY-YIG_endonuc"/>
</dbReference>
<dbReference type="OrthoDB" id="677560at2"/>
<dbReference type="Gene3D" id="3.40.1440.10">
    <property type="entry name" value="GIY-YIG endonuclease"/>
    <property type="match status" value="1"/>
</dbReference>
<gene>
    <name evidence="3" type="ORF">FA045_11760</name>
</gene>
<keyword evidence="4" id="KW-1185">Reference proteome</keyword>
<evidence type="ECO:0000313" key="4">
    <source>
        <dbReference type="Proteomes" id="UP000310477"/>
    </source>
</evidence>
<dbReference type="EMBL" id="SWBO01000006">
    <property type="protein sequence ID" value="TKB99583.1"/>
    <property type="molecule type" value="Genomic_DNA"/>
</dbReference>
<sequence>MSGKAFLFLKHFMFYLYILYSKSSDKYYVGYTNDPQRRLHEHNNSLMTTYTSKHRPWILRVVYACGHVEADALKIEKFVKKQKSRKLIEKLIEGGQFTGILAQLVRVPHVRD</sequence>
<dbReference type="AlphaFoldDB" id="A0A4U1C5Q5"/>
<evidence type="ECO:0000313" key="3">
    <source>
        <dbReference type="EMBL" id="TKB99583.1"/>
    </source>
</evidence>
<dbReference type="PROSITE" id="PS50164">
    <property type="entry name" value="GIY_YIG"/>
    <property type="match status" value="1"/>
</dbReference>
<proteinExistence type="inferred from homology"/>
<dbReference type="CDD" id="cd10449">
    <property type="entry name" value="GIY-YIG_SLX1_like"/>
    <property type="match status" value="1"/>
</dbReference>
<evidence type="ECO:0000256" key="1">
    <source>
        <dbReference type="ARBA" id="ARBA00007435"/>
    </source>
</evidence>
<organism evidence="3 4">
    <name type="scientific">Pedobacter cryotolerans</name>
    <dbReference type="NCBI Taxonomy" id="2571270"/>
    <lineage>
        <taxon>Bacteria</taxon>
        <taxon>Pseudomonadati</taxon>
        <taxon>Bacteroidota</taxon>
        <taxon>Sphingobacteriia</taxon>
        <taxon>Sphingobacteriales</taxon>
        <taxon>Sphingobacteriaceae</taxon>
        <taxon>Pedobacter</taxon>
    </lineage>
</organism>
<dbReference type="RefSeq" id="WP_136877276.1">
    <property type="nucleotide sequence ID" value="NZ_SWBO01000006.1"/>
</dbReference>
<comment type="similarity">
    <text evidence="1">Belongs to the UPF0213 family.</text>
</comment>
<name>A0A4U1C5Q5_9SPHI</name>
<dbReference type="SUPFAM" id="SSF82771">
    <property type="entry name" value="GIY-YIG endonuclease"/>
    <property type="match status" value="1"/>
</dbReference>
<evidence type="ECO:0000259" key="2">
    <source>
        <dbReference type="PROSITE" id="PS50164"/>
    </source>
</evidence>
<dbReference type="PANTHER" id="PTHR34477:SF1">
    <property type="entry name" value="UPF0213 PROTEIN YHBQ"/>
    <property type="match status" value="1"/>
</dbReference>
<comment type="caution">
    <text evidence="3">The sequence shown here is derived from an EMBL/GenBank/DDBJ whole genome shotgun (WGS) entry which is preliminary data.</text>
</comment>
<reference evidence="3 4" key="1">
    <citation type="submission" date="2019-04" db="EMBL/GenBank/DDBJ databases">
        <title>Pedobacter sp. AR-2-6 sp. nov., isolated from Arctic soil.</title>
        <authorList>
            <person name="Dahal R.H."/>
            <person name="Kim D.-U."/>
        </authorList>
    </citation>
    <scope>NUCLEOTIDE SEQUENCE [LARGE SCALE GENOMIC DNA]</scope>
    <source>
        <strain evidence="3 4">AR-2-6</strain>
    </source>
</reference>
<dbReference type="PANTHER" id="PTHR34477">
    <property type="entry name" value="UPF0213 PROTEIN YHBQ"/>
    <property type="match status" value="1"/>
</dbReference>
<accession>A0A4U1C5Q5</accession>
<dbReference type="InterPro" id="IPR035901">
    <property type="entry name" value="GIY-YIG_endonuc_sf"/>
</dbReference>
<feature type="domain" description="GIY-YIG" evidence="2">
    <location>
        <begin position="12"/>
        <end position="90"/>
    </location>
</feature>
<dbReference type="InterPro" id="IPR050190">
    <property type="entry name" value="UPF0213_domain"/>
</dbReference>
<dbReference type="Proteomes" id="UP000310477">
    <property type="component" value="Unassembled WGS sequence"/>
</dbReference>
<protein>
    <submittedName>
        <fullName evidence="3">GIY-YIG nuclease family protein</fullName>
    </submittedName>
</protein>
<dbReference type="Pfam" id="PF01541">
    <property type="entry name" value="GIY-YIG"/>
    <property type="match status" value="1"/>
</dbReference>